<evidence type="ECO:0000313" key="3">
    <source>
        <dbReference type="EMBL" id="POB41220.1"/>
    </source>
</evidence>
<feature type="domain" description="Transposase IS116/IS110/IS902 C-terminal" evidence="2">
    <location>
        <begin position="109"/>
        <end position="184"/>
    </location>
</feature>
<dbReference type="InterPro" id="IPR003346">
    <property type="entry name" value="Transposase_20"/>
</dbReference>
<gene>
    <name evidence="3" type="ORF">CRN52_25740</name>
</gene>
<dbReference type="PANTHER" id="PTHR33055:SF3">
    <property type="entry name" value="PUTATIVE TRANSPOSASE FOR IS117-RELATED"/>
    <property type="match status" value="1"/>
</dbReference>
<evidence type="ECO:0000313" key="4">
    <source>
        <dbReference type="Proteomes" id="UP000237466"/>
    </source>
</evidence>
<comment type="caution">
    <text evidence="3">The sequence shown here is derived from an EMBL/GenBank/DDBJ whole genome shotgun (WGS) entry which is preliminary data.</text>
</comment>
<dbReference type="Proteomes" id="UP000237466">
    <property type="component" value="Unassembled WGS sequence"/>
</dbReference>
<dbReference type="Pfam" id="PF02371">
    <property type="entry name" value="Transposase_20"/>
    <property type="match status" value="1"/>
</dbReference>
<protein>
    <submittedName>
        <fullName evidence="3">IS110 family transposase</fullName>
    </submittedName>
</protein>
<sequence>NLHFVPVKSVEQQDLKAIRSVRKRLEENRTALANQIRGLAAEYGVVFPLSIKALRSHLPLALEDAENALSPVMRNLLQTLYCDFVSLSEEIDEMTQSVTMLSQQNPKYEAIRNIPGFGPILTAALISEVGAGNQFQNGRQFSAWCGLVPKQNSTGGKSSLGSLSKNGNRELRALLIHGARAVVR</sequence>
<evidence type="ECO:0000256" key="1">
    <source>
        <dbReference type="SAM" id="Coils"/>
    </source>
</evidence>
<feature type="non-terminal residue" evidence="3">
    <location>
        <position position="184"/>
    </location>
</feature>
<dbReference type="AlphaFoldDB" id="A0A2S3QUU6"/>
<organism evidence="3 4">
    <name type="scientific">Vibrio vulnificus</name>
    <dbReference type="NCBI Taxonomy" id="672"/>
    <lineage>
        <taxon>Bacteria</taxon>
        <taxon>Pseudomonadati</taxon>
        <taxon>Pseudomonadota</taxon>
        <taxon>Gammaproteobacteria</taxon>
        <taxon>Vibrionales</taxon>
        <taxon>Vibrionaceae</taxon>
        <taxon>Vibrio</taxon>
    </lineage>
</organism>
<dbReference type="PANTHER" id="PTHR33055">
    <property type="entry name" value="TRANSPOSASE FOR INSERTION SEQUENCE ELEMENT IS1111A"/>
    <property type="match status" value="1"/>
</dbReference>
<accession>A0A2S3QUU6</accession>
<dbReference type="GO" id="GO:0003677">
    <property type="term" value="F:DNA binding"/>
    <property type="evidence" value="ECO:0007669"/>
    <property type="project" value="InterPro"/>
</dbReference>
<dbReference type="NCBIfam" id="NF033542">
    <property type="entry name" value="transpos_IS110"/>
    <property type="match status" value="1"/>
</dbReference>
<dbReference type="GO" id="GO:0006313">
    <property type="term" value="P:DNA transposition"/>
    <property type="evidence" value="ECO:0007669"/>
    <property type="project" value="InterPro"/>
</dbReference>
<dbReference type="InterPro" id="IPR047650">
    <property type="entry name" value="Transpos_IS110"/>
</dbReference>
<evidence type="ECO:0000259" key="2">
    <source>
        <dbReference type="Pfam" id="PF02371"/>
    </source>
</evidence>
<name>A0A2S3QUU6_VIBVL</name>
<dbReference type="RefSeq" id="WP_146043696.1">
    <property type="nucleotide sequence ID" value="NZ_PDGH01000155.1"/>
</dbReference>
<proteinExistence type="predicted"/>
<feature type="non-terminal residue" evidence="3">
    <location>
        <position position="1"/>
    </location>
</feature>
<feature type="coiled-coil region" evidence="1">
    <location>
        <begin position="15"/>
        <end position="42"/>
    </location>
</feature>
<dbReference type="GO" id="GO:0004803">
    <property type="term" value="F:transposase activity"/>
    <property type="evidence" value="ECO:0007669"/>
    <property type="project" value="InterPro"/>
</dbReference>
<reference evidence="3 4" key="1">
    <citation type="journal article" date="2018" name="Front. Microbiol.">
        <title>Phylogeny of Vibrio vulnificus from the Analysis of the Core-Genome: Implications for Intra-Species Taxonomy.</title>
        <authorList>
            <person name="Roig F.J."/>
            <person name="Gonzalez-Candelas F."/>
            <person name="Sanjuan E."/>
            <person name="Fouz B."/>
            <person name="Feil E.J."/>
            <person name="Llorens C."/>
            <person name="Baker-Austin C."/>
            <person name="Oliver J.D."/>
            <person name="Danin-Poleg Y."/>
            <person name="Gibas C.J."/>
            <person name="Kashi Y."/>
            <person name="Gulig P.A."/>
            <person name="Morrison S.S."/>
            <person name="Amaro C."/>
        </authorList>
    </citation>
    <scope>NUCLEOTIDE SEQUENCE [LARGE SCALE GENOMIC DNA]</scope>
    <source>
        <strain evidence="3 4">CECT4608</strain>
    </source>
</reference>
<dbReference type="EMBL" id="PDGH01000155">
    <property type="protein sequence ID" value="POB41220.1"/>
    <property type="molecule type" value="Genomic_DNA"/>
</dbReference>
<keyword evidence="1" id="KW-0175">Coiled coil</keyword>